<evidence type="ECO:0000259" key="7">
    <source>
        <dbReference type="PROSITE" id="PS51228"/>
    </source>
</evidence>
<evidence type="ECO:0000256" key="4">
    <source>
        <dbReference type="ARBA" id="ARBA00023121"/>
    </source>
</evidence>
<dbReference type="SUPFAM" id="SSF47027">
    <property type="entry name" value="Acyl-CoA binding protein"/>
    <property type="match status" value="1"/>
</dbReference>
<organism evidence="8 9">
    <name type="scientific">Klebsormidium nitens</name>
    <name type="common">Green alga</name>
    <name type="synonym">Ulothrix nitens</name>
    <dbReference type="NCBI Taxonomy" id="105231"/>
    <lineage>
        <taxon>Eukaryota</taxon>
        <taxon>Viridiplantae</taxon>
        <taxon>Streptophyta</taxon>
        <taxon>Klebsormidiophyceae</taxon>
        <taxon>Klebsormidiales</taxon>
        <taxon>Klebsormidiaceae</taxon>
        <taxon>Klebsormidium</taxon>
    </lineage>
</organism>
<dbReference type="PROSITE" id="PS51228">
    <property type="entry name" value="ACB_2"/>
    <property type="match status" value="1"/>
</dbReference>
<evidence type="ECO:0000256" key="1">
    <source>
        <dbReference type="ARBA" id="ARBA00005567"/>
    </source>
</evidence>
<dbReference type="EMBL" id="DF237354">
    <property type="protein sequence ID" value="GAQ88160.1"/>
    <property type="molecule type" value="Genomic_DNA"/>
</dbReference>
<reference evidence="8 9" key="1">
    <citation type="journal article" date="2014" name="Nat. Commun.">
        <title>Klebsormidium flaccidum genome reveals primary factors for plant terrestrial adaptation.</title>
        <authorList>
            <person name="Hori K."/>
            <person name="Maruyama F."/>
            <person name="Fujisawa T."/>
            <person name="Togashi T."/>
            <person name="Yamamoto N."/>
            <person name="Seo M."/>
            <person name="Sato S."/>
            <person name="Yamada T."/>
            <person name="Mori H."/>
            <person name="Tajima N."/>
            <person name="Moriyama T."/>
            <person name="Ikeuchi M."/>
            <person name="Watanabe M."/>
            <person name="Wada H."/>
            <person name="Kobayashi K."/>
            <person name="Saito M."/>
            <person name="Masuda T."/>
            <person name="Sasaki-Sekimoto Y."/>
            <person name="Mashiguchi K."/>
            <person name="Awai K."/>
            <person name="Shimojima M."/>
            <person name="Masuda S."/>
            <person name="Iwai M."/>
            <person name="Nobusawa T."/>
            <person name="Narise T."/>
            <person name="Kondo S."/>
            <person name="Saito H."/>
            <person name="Sato R."/>
            <person name="Murakawa M."/>
            <person name="Ihara Y."/>
            <person name="Oshima-Yamada Y."/>
            <person name="Ohtaka K."/>
            <person name="Satoh M."/>
            <person name="Sonobe K."/>
            <person name="Ishii M."/>
            <person name="Ohtani R."/>
            <person name="Kanamori-Sato M."/>
            <person name="Honoki R."/>
            <person name="Miyazaki D."/>
            <person name="Mochizuki H."/>
            <person name="Umetsu J."/>
            <person name="Higashi K."/>
            <person name="Shibata D."/>
            <person name="Kamiya Y."/>
            <person name="Sato N."/>
            <person name="Nakamura Y."/>
            <person name="Tabata S."/>
            <person name="Ida S."/>
            <person name="Kurokawa K."/>
            <person name="Ohta H."/>
        </authorList>
    </citation>
    <scope>NUCLEOTIDE SEQUENCE [LARGE SCALE GENOMIC DNA]</scope>
    <source>
        <strain evidence="8 9">NIES-2285</strain>
    </source>
</reference>
<dbReference type="PANTHER" id="PTHR24119:SF0">
    <property type="entry name" value="ACYL-COA-BINDING DOMAIN-CONTAINING PROTEIN 6"/>
    <property type="match status" value="1"/>
</dbReference>
<evidence type="ECO:0000256" key="5">
    <source>
        <dbReference type="PROSITE-ProRule" id="PRU00023"/>
    </source>
</evidence>
<dbReference type="STRING" id="105231.A0A1Y1IB65"/>
<dbReference type="Gene3D" id="1.20.80.10">
    <property type="match status" value="1"/>
</dbReference>
<dbReference type="InterPro" id="IPR002110">
    <property type="entry name" value="Ankyrin_rpt"/>
</dbReference>
<dbReference type="InterPro" id="IPR014352">
    <property type="entry name" value="FERM/acyl-CoA-bd_prot_sf"/>
</dbReference>
<dbReference type="PRINTS" id="PR00689">
    <property type="entry name" value="ACOABINDINGP"/>
</dbReference>
<feature type="compositionally biased region" description="Low complexity" evidence="6">
    <location>
        <begin position="158"/>
        <end position="168"/>
    </location>
</feature>
<dbReference type="InterPro" id="IPR036770">
    <property type="entry name" value="Ankyrin_rpt-contain_sf"/>
</dbReference>
<dbReference type="InterPro" id="IPR035984">
    <property type="entry name" value="Acyl-CoA-binding_sf"/>
</dbReference>
<feature type="domain" description="ACB" evidence="7">
    <location>
        <begin position="48"/>
        <end position="136"/>
    </location>
</feature>
<feature type="region of interest" description="Disordered" evidence="6">
    <location>
        <begin position="267"/>
        <end position="291"/>
    </location>
</feature>
<dbReference type="PROSITE" id="PS50088">
    <property type="entry name" value="ANK_REPEAT"/>
    <property type="match status" value="2"/>
</dbReference>
<dbReference type="SUPFAM" id="SSF48403">
    <property type="entry name" value="Ankyrin repeat"/>
    <property type="match status" value="1"/>
</dbReference>
<feature type="region of interest" description="Disordered" evidence="6">
    <location>
        <begin position="1"/>
        <end position="51"/>
    </location>
</feature>
<feature type="region of interest" description="Disordered" evidence="6">
    <location>
        <begin position="138"/>
        <end position="182"/>
    </location>
</feature>
<keyword evidence="9" id="KW-1185">Reference proteome</keyword>
<dbReference type="OMA" id="RPMGPVF"/>
<evidence type="ECO:0000256" key="6">
    <source>
        <dbReference type="SAM" id="MobiDB-lite"/>
    </source>
</evidence>
<accession>A0A1Y1IB65</accession>
<gene>
    <name evidence="8" type="ORF">KFL_004050050</name>
</gene>
<keyword evidence="4" id="KW-0446">Lipid-binding</keyword>
<sequence length="291" mass="30102">MNDQSNAEHRLKALGLEGPAGGGVSSGSDWGDSDNESDDAGTGPGTDAEEAFDAASAWVAASVQGGRQLGQNVQLQLYGLFKQATAGEATGSRPGPFHPSKRAKWDAWSAHGRMSKEEAMARYVALVCAIDPEWNAAQRSEDPSFGGRSSGSQGGGPVFSVPSVGTPGPDDEKEIAGLPGCASRGDEAGVGALLKAGANVNDADDEGRTALHWAADGGRLEMVKLLLERGANPNAKDNDGATPLHYAATCDFEAVAAELLKAGADSHVADADGSTPYELKPKSWQWPQRTT</sequence>
<evidence type="ECO:0000256" key="2">
    <source>
        <dbReference type="ARBA" id="ARBA00022737"/>
    </source>
</evidence>
<feature type="repeat" description="ANK" evidence="5">
    <location>
        <begin position="206"/>
        <end position="238"/>
    </location>
</feature>
<evidence type="ECO:0000313" key="9">
    <source>
        <dbReference type="Proteomes" id="UP000054558"/>
    </source>
</evidence>
<dbReference type="OrthoDB" id="346910at2759"/>
<dbReference type="Pfam" id="PF00887">
    <property type="entry name" value="ACBP"/>
    <property type="match status" value="1"/>
</dbReference>
<protein>
    <submittedName>
        <fullName evidence="8">Membrane-associated Acyl CoA Binding Protein</fullName>
    </submittedName>
</protein>
<dbReference type="GO" id="GO:0000062">
    <property type="term" value="F:fatty-acyl-CoA binding"/>
    <property type="evidence" value="ECO:0000318"/>
    <property type="project" value="GO_Central"/>
</dbReference>
<keyword evidence="3 5" id="KW-0040">ANK repeat</keyword>
<feature type="repeat" description="ANK" evidence="5">
    <location>
        <begin position="239"/>
        <end position="271"/>
    </location>
</feature>
<feature type="compositionally biased region" description="Basic and acidic residues" evidence="6">
    <location>
        <begin position="1"/>
        <end position="11"/>
    </location>
</feature>
<dbReference type="AlphaFoldDB" id="A0A1Y1IB65"/>
<comment type="similarity">
    <text evidence="1">Belongs to the ACBP family.</text>
</comment>
<dbReference type="PROSITE" id="PS50297">
    <property type="entry name" value="ANK_REP_REGION"/>
    <property type="match status" value="2"/>
</dbReference>
<keyword evidence="2" id="KW-0677">Repeat</keyword>
<evidence type="ECO:0000313" key="8">
    <source>
        <dbReference type="EMBL" id="GAQ88160.1"/>
    </source>
</evidence>
<dbReference type="Pfam" id="PF12796">
    <property type="entry name" value="Ank_2"/>
    <property type="match status" value="1"/>
</dbReference>
<dbReference type="Proteomes" id="UP000054558">
    <property type="component" value="Unassembled WGS sequence"/>
</dbReference>
<dbReference type="PRINTS" id="PR01415">
    <property type="entry name" value="ANKYRIN"/>
</dbReference>
<proteinExistence type="inferred from homology"/>
<evidence type="ECO:0000256" key="3">
    <source>
        <dbReference type="ARBA" id="ARBA00023043"/>
    </source>
</evidence>
<feature type="compositionally biased region" description="Gly residues" evidence="6">
    <location>
        <begin position="148"/>
        <end position="157"/>
    </location>
</feature>
<name>A0A1Y1IB65_KLENI</name>
<dbReference type="Gene3D" id="1.25.40.20">
    <property type="entry name" value="Ankyrin repeat-containing domain"/>
    <property type="match status" value="1"/>
</dbReference>
<dbReference type="SMART" id="SM00248">
    <property type="entry name" value="ANK"/>
    <property type="match status" value="2"/>
</dbReference>
<dbReference type="InterPro" id="IPR000582">
    <property type="entry name" value="Acyl-CoA-binding_protein"/>
</dbReference>
<dbReference type="PANTHER" id="PTHR24119">
    <property type="entry name" value="ACYL-COA-BINDING DOMAIN-CONTAINING PROTEIN 6"/>
    <property type="match status" value="1"/>
</dbReference>